<dbReference type="CDD" id="cd05782">
    <property type="entry name" value="DNA_polB_like1_exo"/>
    <property type="match status" value="1"/>
</dbReference>
<name>A0A2W7KBP4_9PROT</name>
<dbReference type="InterPro" id="IPR019288">
    <property type="entry name" value="3'-5'_exonuclease_PolB-like"/>
</dbReference>
<dbReference type="Pfam" id="PF10108">
    <property type="entry name" value="DNA_pol_B_exo2"/>
    <property type="match status" value="1"/>
</dbReference>
<organism evidence="2 3">
    <name type="scientific">Humitalea rosea</name>
    <dbReference type="NCBI Taxonomy" id="990373"/>
    <lineage>
        <taxon>Bacteria</taxon>
        <taxon>Pseudomonadati</taxon>
        <taxon>Pseudomonadota</taxon>
        <taxon>Alphaproteobacteria</taxon>
        <taxon>Acetobacterales</taxon>
        <taxon>Roseomonadaceae</taxon>
        <taxon>Humitalea</taxon>
    </lineage>
</organism>
<dbReference type="RefSeq" id="WP_111398467.1">
    <property type="nucleotide sequence ID" value="NZ_QKYU01000012.1"/>
</dbReference>
<dbReference type="Gene3D" id="3.30.420.10">
    <property type="entry name" value="Ribonuclease H-like superfamily/Ribonuclease H"/>
    <property type="match status" value="1"/>
</dbReference>
<reference evidence="2 3" key="1">
    <citation type="submission" date="2018-06" db="EMBL/GenBank/DDBJ databases">
        <title>Genomic Encyclopedia of Archaeal and Bacterial Type Strains, Phase II (KMG-II): from individual species to whole genera.</title>
        <authorList>
            <person name="Goeker M."/>
        </authorList>
    </citation>
    <scope>NUCLEOTIDE SEQUENCE [LARGE SCALE GENOMIC DNA]</scope>
    <source>
        <strain evidence="2 3">DSM 24525</strain>
    </source>
</reference>
<dbReference type="GO" id="GO:0003676">
    <property type="term" value="F:nucleic acid binding"/>
    <property type="evidence" value="ECO:0007669"/>
    <property type="project" value="InterPro"/>
</dbReference>
<dbReference type="InterPro" id="IPR036397">
    <property type="entry name" value="RNaseH_sf"/>
</dbReference>
<keyword evidence="3" id="KW-1185">Reference proteome</keyword>
<feature type="domain" description="Predicted 3'-5' exonuclease PolB-like" evidence="1">
    <location>
        <begin position="51"/>
        <end position="240"/>
    </location>
</feature>
<accession>A0A2W7KBP4</accession>
<dbReference type="SUPFAM" id="SSF53098">
    <property type="entry name" value="Ribonuclease H-like"/>
    <property type="match status" value="1"/>
</dbReference>
<dbReference type="EMBL" id="QKYU01000012">
    <property type="protein sequence ID" value="PZW45044.1"/>
    <property type="molecule type" value="Genomic_DNA"/>
</dbReference>
<proteinExistence type="predicted"/>
<sequence length="257" mass="27458">MDRLCVFDFETVPDLAAARRLLDPAGALDDAALREALDARYARAGAAPGSAFVKAPLHRVVCIGLLMVERDDPEGPFRPARFSVRHTGDMPEAELLRRFIAGLRERPVLVGFNTRGFDLPVLRWRCMALGLPAPAVFQGDHYTRRYSPRHLDLCDLLADFGASPRPSLAEAAAVVGASAKPEGMDGLQVEGRVAAGDWAGIAAYCGSDVLALYRVFLAWAVACGGLSAADAETSAELLHDLPEANDPPLAALLGREG</sequence>
<protein>
    <recommendedName>
        <fullName evidence="1">Predicted 3'-5' exonuclease PolB-like domain-containing protein</fullName>
    </recommendedName>
</protein>
<dbReference type="OrthoDB" id="13288at2"/>
<gene>
    <name evidence="2" type="ORF">C8P66_11259</name>
</gene>
<evidence type="ECO:0000313" key="2">
    <source>
        <dbReference type="EMBL" id="PZW45044.1"/>
    </source>
</evidence>
<dbReference type="InterPro" id="IPR012337">
    <property type="entry name" value="RNaseH-like_sf"/>
</dbReference>
<comment type="caution">
    <text evidence="2">The sequence shown here is derived from an EMBL/GenBank/DDBJ whole genome shotgun (WGS) entry which is preliminary data.</text>
</comment>
<dbReference type="Proteomes" id="UP000249688">
    <property type="component" value="Unassembled WGS sequence"/>
</dbReference>
<evidence type="ECO:0000259" key="1">
    <source>
        <dbReference type="Pfam" id="PF10108"/>
    </source>
</evidence>
<dbReference type="AlphaFoldDB" id="A0A2W7KBP4"/>
<evidence type="ECO:0000313" key="3">
    <source>
        <dbReference type="Proteomes" id="UP000249688"/>
    </source>
</evidence>